<sequence length="90" mass="10170">MNAGRPRPLKAAQRAALGVLVEFSDKWRAKGRTEADREAYANLYWHTLQPSYGWARSGWHFSPATLRSLVARGLAEFKPGYEGAYMVRVT</sequence>
<dbReference type="RefSeq" id="WP_012753672.1">
    <property type="nucleotide sequence ID" value="NC_012811.1"/>
</dbReference>
<name>C5B406_METEA</name>
<dbReference type="Proteomes" id="UP000009081">
    <property type="component" value="Plasmid megaplasmid"/>
</dbReference>
<dbReference type="KEGG" id="mea:Mex_2p0315"/>
<keyword evidence="2" id="KW-1185">Reference proteome</keyword>
<dbReference type="EMBL" id="CP001511">
    <property type="protein sequence ID" value="ACS43188.1"/>
    <property type="molecule type" value="Genomic_DNA"/>
</dbReference>
<protein>
    <submittedName>
        <fullName evidence="1">Uncharacterized protein</fullName>
    </submittedName>
</protein>
<gene>
    <name evidence="1" type="ordered locus">MexAM1_META2p0315</name>
</gene>
<organism evidence="1 2">
    <name type="scientific">Methylorubrum extorquens (strain ATCC 14718 / DSM 1338 / JCM 2805 / NCIMB 9133 / AM1)</name>
    <name type="common">Methylobacterium extorquens</name>
    <dbReference type="NCBI Taxonomy" id="272630"/>
    <lineage>
        <taxon>Bacteria</taxon>
        <taxon>Pseudomonadati</taxon>
        <taxon>Pseudomonadota</taxon>
        <taxon>Alphaproteobacteria</taxon>
        <taxon>Hyphomicrobiales</taxon>
        <taxon>Methylobacteriaceae</taxon>
        <taxon>Methylorubrum</taxon>
    </lineage>
</organism>
<geneLocation type="plasmid" evidence="1 2">
    <name>megaplasmid</name>
</geneLocation>
<evidence type="ECO:0000313" key="2">
    <source>
        <dbReference type="Proteomes" id="UP000009081"/>
    </source>
</evidence>
<evidence type="ECO:0000313" key="1">
    <source>
        <dbReference type="EMBL" id="ACS43188.1"/>
    </source>
</evidence>
<reference evidence="1 2" key="1">
    <citation type="journal article" date="2009" name="PLoS ONE">
        <title>Methylobacterium genome sequences: a reference blueprint to investigate microbial metabolism of C1 compounds from natural and industrial sources.</title>
        <authorList>
            <person name="Vuilleumier S."/>
            <person name="Chistoserdova L."/>
            <person name="Lee M.-C."/>
            <person name="Bringel F."/>
            <person name="Lajus A."/>
            <person name="Zhou Y."/>
            <person name="Gourion B."/>
            <person name="Barbe V."/>
            <person name="Chang J."/>
            <person name="Cruveiller S."/>
            <person name="Dossat C."/>
            <person name="Gillett W."/>
            <person name="Gruffaz C."/>
            <person name="Haugen E."/>
            <person name="Hourcade E."/>
            <person name="Levy R."/>
            <person name="Mangenot S."/>
            <person name="Muller E."/>
            <person name="Nadalig T."/>
            <person name="Pagni M."/>
            <person name="Penny C."/>
            <person name="Peyraud R."/>
            <person name="Robinson D.G."/>
            <person name="Roche D."/>
            <person name="Rouy Z."/>
            <person name="Saenampechek C."/>
            <person name="Salvignol G."/>
            <person name="Vallenet D."/>
            <person name="Wu Z."/>
            <person name="Marx C.J."/>
            <person name="Vorholt J.A."/>
            <person name="Olson M.V."/>
            <person name="Kaul R."/>
            <person name="Weissenbach J."/>
            <person name="Medigue C."/>
            <person name="Lidstrom M.E."/>
        </authorList>
    </citation>
    <scope>NUCLEOTIDE SEQUENCE [LARGE SCALE GENOMIC DNA]</scope>
    <source>
        <strain evidence="2">ATCC 14718 / DSM 1338 / JCM 2805 / NCIMB 9133 / AM1</strain>
    </source>
</reference>
<keyword evidence="1" id="KW-0614">Plasmid</keyword>
<proteinExistence type="predicted"/>
<accession>C5B406</accession>
<dbReference type="AlphaFoldDB" id="C5B406"/>
<dbReference type="HOGENOM" id="CLU_2437416_0_0_5"/>